<name>V8QSJ3_9BURK</name>
<comment type="caution">
    <text evidence="1">The sequence shown here is derived from an EMBL/GenBank/DDBJ whole genome shotgun (WGS) entry which is preliminary data.</text>
</comment>
<dbReference type="PATRIC" id="fig|1424334.3.peg.3306"/>
<dbReference type="OrthoDB" id="9813379at2"/>
<protein>
    <recommendedName>
        <fullName evidence="3">DUF192 domain-containing protein</fullName>
    </recommendedName>
</protein>
<dbReference type="Proteomes" id="UP000018733">
    <property type="component" value="Unassembled WGS sequence"/>
</dbReference>
<proteinExistence type="predicted"/>
<evidence type="ECO:0000313" key="2">
    <source>
        <dbReference type="Proteomes" id="UP000018733"/>
    </source>
</evidence>
<evidence type="ECO:0000313" key="1">
    <source>
        <dbReference type="EMBL" id="ETF02295.1"/>
    </source>
</evidence>
<accession>V8QSJ3</accession>
<organism evidence="1 2">
    <name type="scientific">Advenella kashmirensis W13003</name>
    <dbReference type="NCBI Taxonomy" id="1424334"/>
    <lineage>
        <taxon>Bacteria</taxon>
        <taxon>Pseudomonadati</taxon>
        <taxon>Pseudomonadota</taxon>
        <taxon>Betaproteobacteria</taxon>
        <taxon>Burkholderiales</taxon>
        <taxon>Alcaligenaceae</taxon>
    </lineage>
</organism>
<dbReference type="Pfam" id="PF02643">
    <property type="entry name" value="DUF192"/>
    <property type="match status" value="1"/>
</dbReference>
<sequence>MHTWSLITLDRFSLRLLGLMGKPAIDSGRVFHLVPCNAVHTFGMRFPLSVIFLDDQLRVLRMIEALVPCRVAWHWRARSVLELKAGTIPASQAQDLVASLFTGSAPDRSQC</sequence>
<dbReference type="AlphaFoldDB" id="V8QSJ3"/>
<gene>
    <name evidence="1" type="ORF">W822_16465</name>
</gene>
<reference evidence="1 2" key="1">
    <citation type="journal article" date="2014" name="Genome Announc.">
        <title>Draft Genome Sequence of Advenella kashmirensis Strain W13003, a Polycyclic Aromatic Hydrocarbon-Degrading Bacterium.</title>
        <authorList>
            <person name="Wang X."/>
            <person name="Jin D."/>
            <person name="Zhou L."/>
            <person name="Wu L."/>
            <person name="An W."/>
            <person name="Zhao L."/>
        </authorList>
    </citation>
    <scope>NUCLEOTIDE SEQUENCE [LARGE SCALE GENOMIC DNA]</scope>
    <source>
        <strain evidence="1 2">W13003</strain>
    </source>
</reference>
<dbReference type="STRING" id="1424334.W822_16465"/>
<dbReference type="EMBL" id="AYXT01000010">
    <property type="protein sequence ID" value="ETF02295.1"/>
    <property type="molecule type" value="Genomic_DNA"/>
</dbReference>
<dbReference type="HOGENOM" id="CLU_172313_0_0_4"/>
<dbReference type="eggNOG" id="COG1430">
    <property type="taxonomic scope" value="Bacteria"/>
</dbReference>
<dbReference type="InterPro" id="IPR038695">
    <property type="entry name" value="Saro_0823-like_sf"/>
</dbReference>
<keyword evidence="2" id="KW-1185">Reference proteome</keyword>
<evidence type="ECO:0008006" key="3">
    <source>
        <dbReference type="Google" id="ProtNLM"/>
    </source>
</evidence>
<dbReference type="RefSeq" id="WP_024006235.1">
    <property type="nucleotide sequence ID" value="NZ_KI650980.1"/>
</dbReference>
<dbReference type="InterPro" id="IPR003795">
    <property type="entry name" value="DUF192"/>
</dbReference>
<dbReference type="Gene3D" id="2.60.120.1140">
    <property type="entry name" value="Protein of unknown function DUF192"/>
    <property type="match status" value="1"/>
</dbReference>